<dbReference type="GO" id="GO:0016301">
    <property type="term" value="F:kinase activity"/>
    <property type="evidence" value="ECO:0007669"/>
    <property type="project" value="UniProtKB-KW"/>
</dbReference>
<keyword evidence="1" id="KW-0808">Transferase</keyword>
<organism evidence="4 5">
    <name type="scientific">Kribbella aluminosa</name>
    <dbReference type="NCBI Taxonomy" id="416017"/>
    <lineage>
        <taxon>Bacteria</taxon>
        <taxon>Bacillati</taxon>
        <taxon>Actinomycetota</taxon>
        <taxon>Actinomycetes</taxon>
        <taxon>Propionibacteriales</taxon>
        <taxon>Kribbellaceae</taxon>
        <taxon>Kribbella</taxon>
    </lineage>
</organism>
<dbReference type="InterPro" id="IPR011611">
    <property type="entry name" value="PfkB_dom"/>
</dbReference>
<feature type="domain" description="Carbohydrate kinase PfkB" evidence="3">
    <location>
        <begin position="166"/>
        <end position="274"/>
    </location>
</feature>
<evidence type="ECO:0000313" key="4">
    <source>
        <dbReference type="EMBL" id="MBP2349294.1"/>
    </source>
</evidence>
<accession>A0ABS4UCC9</accession>
<dbReference type="Proteomes" id="UP000755585">
    <property type="component" value="Unassembled WGS sequence"/>
</dbReference>
<dbReference type="RefSeq" id="WP_209692486.1">
    <property type="nucleotide sequence ID" value="NZ_BAAAVU010000028.1"/>
</dbReference>
<dbReference type="PANTHER" id="PTHR10584">
    <property type="entry name" value="SUGAR KINASE"/>
    <property type="match status" value="1"/>
</dbReference>
<protein>
    <submittedName>
        <fullName evidence="4">Sugar/nucleoside kinase (Ribokinase family)</fullName>
    </submittedName>
</protein>
<evidence type="ECO:0000259" key="3">
    <source>
        <dbReference type="Pfam" id="PF00294"/>
    </source>
</evidence>
<dbReference type="Pfam" id="PF00294">
    <property type="entry name" value="PfkB"/>
    <property type="match status" value="1"/>
</dbReference>
<dbReference type="SUPFAM" id="SSF53613">
    <property type="entry name" value="Ribokinase-like"/>
    <property type="match status" value="1"/>
</dbReference>
<dbReference type="InterPro" id="IPR029056">
    <property type="entry name" value="Ribokinase-like"/>
</dbReference>
<dbReference type="EMBL" id="JAGINT010000001">
    <property type="protein sequence ID" value="MBP2349294.1"/>
    <property type="molecule type" value="Genomic_DNA"/>
</dbReference>
<sequence length="290" mass="30369">MVRKVAVLSHAVFDEVIEPSGRRMPAEVGGAGAYAAVGASLVSLPMASLLVAGTGAAELAMLQGWCRDRAIDPGGLFVVGERGPRTRIQYFADGEREETPVYGLAHFDAHTPLPQHVPPDAELGAMYLFHAAEEPYWESVSAFRKRLPILWEVSAAATDIELVRMRASLVDVVSLNRTEAFALFEVTDLDDAARAASSLAPIVLLRLGADGSLLLHAGERIHVPAAPTVVVDPTGGGNSYSGAFIAAYQATGDPRRAARLAAAAAAVVVGTRGAPLVDDAVRAAVLKAAD</sequence>
<evidence type="ECO:0000313" key="5">
    <source>
        <dbReference type="Proteomes" id="UP000755585"/>
    </source>
</evidence>
<proteinExistence type="predicted"/>
<dbReference type="Gene3D" id="3.40.1190.20">
    <property type="match status" value="1"/>
</dbReference>
<evidence type="ECO:0000256" key="2">
    <source>
        <dbReference type="ARBA" id="ARBA00022777"/>
    </source>
</evidence>
<gene>
    <name evidence="4" type="ORF">JOF29_000377</name>
</gene>
<keyword evidence="5" id="KW-1185">Reference proteome</keyword>
<dbReference type="PANTHER" id="PTHR10584:SF166">
    <property type="entry name" value="RIBOKINASE"/>
    <property type="match status" value="1"/>
</dbReference>
<reference evidence="4 5" key="1">
    <citation type="submission" date="2021-03" db="EMBL/GenBank/DDBJ databases">
        <title>Sequencing the genomes of 1000 actinobacteria strains.</title>
        <authorList>
            <person name="Klenk H.-P."/>
        </authorList>
    </citation>
    <scope>NUCLEOTIDE SEQUENCE [LARGE SCALE GENOMIC DNA]</scope>
    <source>
        <strain evidence="4 5">DSM 18824</strain>
    </source>
</reference>
<name>A0ABS4UCC9_9ACTN</name>
<comment type="caution">
    <text evidence="4">The sequence shown here is derived from an EMBL/GenBank/DDBJ whole genome shotgun (WGS) entry which is preliminary data.</text>
</comment>
<evidence type="ECO:0000256" key="1">
    <source>
        <dbReference type="ARBA" id="ARBA00022679"/>
    </source>
</evidence>
<keyword evidence="2 4" id="KW-0418">Kinase</keyword>